<dbReference type="EMBL" id="JAXIVU010000001">
    <property type="protein sequence ID" value="MDY7218108.1"/>
    <property type="molecule type" value="Genomic_DNA"/>
</dbReference>
<dbReference type="GO" id="GO:0016787">
    <property type="term" value="F:hydrolase activity"/>
    <property type="evidence" value="ECO:0007669"/>
    <property type="project" value="UniProtKB-KW"/>
</dbReference>
<dbReference type="InterPro" id="IPR029058">
    <property type="entry name" value="AB_hydrolase_fold"/>
</dbReference>
<dbReference type="InterPro" id="IPR022742">
    <property type="entry name" value="Hydrolase_4"/>
</dbReference>
<dbReference type="PANTHER" id="PTHR11614">
    <property type="entry name" value="PHOSPHOLIPASE-RELATED"/>
    <property type="match status" value="1"/>
</dbReference>
<keyword evidence="3" id="KW-1185">Reference proteome</keyword>
<evidence type="ECO:0000259" key="1">
    <source>
        <dbReference type="Pfam" id="PF12146"/>
    </source>
</evidence>
<keyword evidence="2" id="KW-0378">Hydrolase</keyword>
<dbReference type="RefSeq" id="WP_321552210.1">
    <property type="nucleotide sequence ID" value="NZ_JAXIVU010000001.1"/>
</dbReference>
<sequence>MRHEAFWLTANDSTQLYVNHWFSEQSPRAIIMVAHGMAEHSLRYARFAQTLSEQGVEVYALDQRGHGLSAVEAALGHFADERGWEAVVDDLCCLNHYIRLKHAHIPIFLLGHGMGSFIALAYLMQHSCSMQGAILSGSNYFKFSLRYRGAIALARFERWRLGRQGRSNLLNKVAFYPYQRGIKKRSTHWDWLTRDSTQVTAYMKDPLCGFNCTTQLWLDLLSGLKKIMSVKSMMQIDNELPLLVLGGEADPIHRGYRLIDLANALRESGNRAVDIRLYPDARHEVLQEINHAEVTADILHWIKAALANQRTVIVQAVPSD</sequence>
<dbReference type="Proteomes" id="UP001294570">
    <property type="component" value="Unassembled WGS sequence"/>
</dbReference>
<dbReference type="Pfam" id="PF12146">
    <property type="entry name" value="Hydrolase_4"/>
    <property type="match status" value="1"/>
</dbReference>
<proteinExistence type="predicted"/>
<feature type="domain" description="Serine aminopeptidase S33" evidence="1">
    <location>
        <begin position="25"/>
        <end position="289"/>
    </location>
</feature>
<organism evidence="2 3">
    <name type="scientific">Denitrificimonas halotolerans</name>
    <dbReference type="NCBI Taxonomy" id="3098930"/>
    <lineage>
        <taxon>Bacteria</taxon>
        <taxon>Pseudomonadati</taxon>
        <taxon>Pseudomonadota</taxon>
        <taxon>Gammaproteobacteria</taxon>
        <taxon>Pseudomonadales</taxon>
        <taxon>Pseudomonadaceae</taxon>
        <taxon>Denitrificimonas</taxon>
    </lineage>
</organism>
<gene>
    <name evidence="2" type="ORF">TOI97_00715</name>
</gene>
<accession>A0ABU5GMI9</accession>
<dbReference type="InterPro" id="IPR051044">
    <property type="entry name" value="MAG_DAG_Lipase"/>
</dbReference>
<name>A0ABU5GMI9_9GAMM</name>
<reference evidence="2 3" key="1">
    <citation type="submission" date="2023-12" db="EMBL/GenBank/DDBJ databases">
        <title>Denitrificimonas halotolerans sp. nov.,a novel species isolated from landfill leachate.</title>
        <authorList>
            <person name="Wang S."/>
        </authorList>
    </citation>
    <scope>NUCLEOTIDE SEQUENCE [LARGE SCALE GENOMIC DNA]</scope>
    <source>
        <strain evidence="2 3">JX-1</strain>
    </source>
</reference>
<dbReference type="Gene3D" id="3.40.50.1820">
    <property type="entry name" value="alpha/beta hydrolase"/>
    <property type="match status" value="1"/>
</dbReference>
<comment type="caution">
    <text evidence="2">The sequence shown here is derived from an EMBL/GenBank/DDBJ whole genome shotgun (WGS) entry which is preliminary data.</text>
</comment>
<evidence type="ECO:0000313" key="3">
    <source>
        <dbReference type="Proteomes" id="UP001294570"/>
    </source>
</evidence>
<evidence type="ECO:0000313" key="2">
    <source>
        <dbReference type="EMBL" id="MDY7218108.1"/>
    </source>
</evidence>
<protein>
    <submittedName>
        <fullName evidence="2">Alpha/beta hydrolase</fullName>
    </submittedName>
</protein>
<dbReference type="SUPFAM" id="SSF53474">
    <property type="entry name" value="alpha/beta-Hydrolases"/>
    <property type="match status" value="1"/>
</dbReference>